<feature type="compositionally biased region" description="Basic and acidic residues" evidence="1">
    <location>
        <begin position="3541"/>
        <end position="3551"/>
    </location>
</feature>
<feature type="region of interest" description="Disordered" evidence="1">
    <location>
        <begin position="3976"/>
        <end position="4010"/>
    </location>
</feature>
<feature type="compositionally biased region" description="Basic and acidic residues" evidence="1">
    <location>
        <begin position="2168"/>
        <end position="2179"/>
    </location>
</feature>
<feature type="compositionally biased region" description="Basic and acidic residues" evidence="1">
    <location>
        <begin position="4667"/>
        <end position="4677"/>
    </location>
</feature>
<accession>A0A8B9J4T8</accession>
<feature type="region of interest" description="Disordered" evidence="1">
    <location>
        <begin position="841"/>
        <end position="874"/>
    </location>
</feature>
<feature type="region of interest" description="Disordered" evidence="1">
    <location>
        <begin position="3921"/>
        <end position="3943"/>
    </location>
</feature>
<feature type="region of interest" description="Disordered" evidence="1">
    <location>
        <begin position="4624"/>
        <end position="4753"/>
    </location>
</feature>
<feature type="compositionally biased region" description="Basic residues" evidence="1">
    <location>
        <begin position="3485"/>
        <end position="3495"/>
    </location>
</feature>
<dbReference type="InterPro" id="IPR029625">
    <property type="entry name" value="FAM169"/>
</dbReference>
<feature type="region of interest" description="Disordered" evidence="1">
    <location>
        <begin position="2897"/>
        <end position="2922"/>
    </location>
</feature>
<feature type="compositionally biased region" description="Acidic residues" evidence="1">
    <location>
        <begin position="1345"/>
        <end position="1354"/>
    </location>
</feature>
<dbReference type="CDD" id="cd04301">
    <property type="entry name" value="NAT_SF"/>
    <property type="match status" value="1"/>
</dbReference>
<feature type="compositionally biased region" description="Polar residues" evidence="1">
    <location>
        <begin position="3861"/>
        <end position="3870"/>
    </location>
</feature>
<feature type="compositionally biased region" description="Basic and acidic residues" evidence="1">
    <location>
        <begin position="3309"/>
        <end position="3321"/>
    </location>
</feature>
<feature type="compositionally biased region" description="Basic and acidic residues" evidence="1">
    <location>
        <begin position="3236"/>
        <end position="3251"/>
    </location>
</feature>
<feature type="compositionally biased region" description="Basic and acidic residues" evidence="1">
    <location>
        <begin position="1859"/>
        <end position="1872"/>
    </location>
</feature>
<evidence type="ECO:0000313" key="4">
    <source>
        <dbReference type="Proteomes" id="UP000694621"/>
    </source>
</evidence>
<feature type="compositionally biased region" description="Polar residues" evidence="1">
    <location>
        <begin position="3704"/>
        <end position="3714"/>
    </location>
</feature>
<feature type="compositionally biased region" description="Polar residues" evidence="1">
    <location>
        <begin position="4646"/>
        <end position="4666"/>
    </location>
</feature>
<feature type="region of interest" description="Disordered" evidence="1">
    <location>
        <begin position="1974"/>
        <end position="1997"/>
    </location>
</feature>
<feature type="region of interest" description="Disordered" evidence="1">
    <location>
        <begin position="2749"/>
        <end position="2863"/>
    </location>
</feature>
<feature type="region of interest" description="Disordered" evidence="1">
    <location>
        <begin position="3001"/>
        <end position="3030"/>
    </location>
</feature>
<feature type="compositionally biased region" description="Polar residues" evidence="1">
    <location>
        <begin position="2628"/>
        <end position="2638"/>
    </location>
</feature>
<feature type="compositionally biased region" description="Polar residues" evidence="1">
    <location>
        <begin position="4689"/>
        <end position="4699"/>
    </location>
</feature>
<feature type="compositionally biased region" description="Basic and acidic residues" evidence="1">
    <location>
        <begin position="1978"/>
        <end position="1995"/>
    </location>
</feature>
<proteinExistence type="predicted"/>
<feature type="compositionally biased region" description="Polar residues" evidence="1">
    <location>
        <begin position="2902"/>
        <end position="2918"/>
    </location>
</feature>
<evidence type="ECO:0000256" key="1">
    <source>
        <dbReference type="SAM" id="MobiDB-lite"/>
    </source>
</evidence>
<dbReference type="PROSITE" id="PS51186">
    <property type="entry name" value="GNAT"/>
    <property type="match status" value="1"/>
</dbReference>
<feature type="compositionally biased region" description="Basic and acidic residues" evidence="1">
    <location>
        <begin position="1075"/>
        <end position="1097"/>
    </location>
</feature>
<feature type="compositionally biased region" description="Basic and acidic residues" evidence="1">
    <location>
        <begin position="4521"/>
        <end position="4540"/>
    </location>
</feature>
<feature type="region of interest" description="Disordered" evidence="1">
    <location>
        <begin position="996"/>
        <end position="1043"/>
    </location>
</feature>
<feature type="compositionally biased region" description="Basic and acidic residues" evidence="1">
    <location>
        <begin position="3982"/>
        <end position="4004"/>
    </location>
</feature>
<feature type="region of interest" description="Disordered" evidence="1">
    <location>
        <begin position="1859"/>
        <end position="1886"/>
    </location>
</feature>
<feature type="compositionally biased region" description="Polar residues" evidence="1">
    <location>
        <begin position="2667"/>
        <end position="2683"/>
    </location>
</feature>
<feature type="compositionally biased region" description="Polar residues" evidence="1">
    <location>
        <begin position="1589"/>
        <end position="1607"/>
    </location>
</feature>
<feature type="compositionally biased region" description="Polar residues" evidence="1">
    <location>
        <begin position="2059"/>
        <end position="2068"/>
    </location>
</feature>
<feature type="compositionally biased region" description="Basic and acidic residues" evidence="1">
    <location>
        <begin position="1186"/>
        <end position="1197"/>
    </location>
</feature>
<feature type="region of interest" description="Disordered" evidence="1">
    <location>
        <begin position="4457"/>
        <end position="4557"/>
    </location>
</feature>
<feature type="region of interest" description="Disordered" evidence="1">
    <location>
        <begin position="1289"/>
        <end position="1309"/>
    </location>
</feature>
<feature type="region of interest" description="Disordered" evidence="1">
    <location>
        <begin position="3861"/>
        <end position="3889"/>
    </location>
</feature>
<evidence type="ECO:0000259" key="2">
    <source>
        <dbReference type="PROSITE" id="PS51186"/>
    </source>
</evidence>
<feature type="region of interest" description="Disordered" evidence="1">
    <location>
        <begin position="3440"/>
        <end position="3579"/>
    </location>
</feature>
<feature type="compositionally biased region" description="Basic and acidic residues" evidence="1">
    <location>
        <begin position="4704"/>
        <end position="4742"/>
    </location>
</feature>
<feature type="compositionally biased region" description="Basic and acidic residues" evidence="1">
    <location>
        <begin position="2597"/>
        <end position="2610"/>
    </location>
</feature>
<feature type="region of interest" description="Disordered" evidence="1">
    <location>
        <begin position="2098"/>
        <end position="2153"/>
    </location>
</feature>
<feature type="compositionally biased region" description="Basic residues" evidence="1">
    <location>
        <begin position="4743"/>
        <end position="4753"/>
    </location>
</feature>
<feature type="compositionally biased region" description="Polar residues" evidence="1">
    <location>
        <begin position="1562"/>
        <end position="1581"/>
    </location>
</feature>
<feature type="compositionally biased region" description="Basic and acidic residues" evidence="1">
    <location>
        <begin position="2821"/>
        <end position="2833"/>
    </location>
</feature>
<feature type="region of interest" description="Disordered" evidence="1">
    <location>
        <begin position="1225"/>
        <end position="1246"/>
    </location>
</feature>
<feature type="compositionally biased region" description="Basic and acidic residues" evidence="1">
    <location>
        <begin position="1229"/>
        <end position="1246"/>
    </location>
</feature>
<name>A0A8B9J4T8_ASTMX</name>
<feature type="compositionally biased region" description="Basic and acidic residues" evidence="1">
    <location>
        <begin position="2098"/>
        <end position="2111"/>
    </location>
</feature>
<feature type="compositionally biased region" description="Basic and acidic residues" evidence="1">
    <location>
        <begin position="2749"/>
        <end position="2783"/>
    </location>
</feature>
<reference evidence="3" key="1">
    <citation type="submission" date="2025-08" db="UniProtKB">
        <authorList>
            <consortium name="Ensembl"/>
        </authorList>
    </citation>
    <scope>IDENTIFICATION</scope>
</reference>
<feature type="region of interest" description="Disordered" evidence="1">
    <location>
        <begin position="1773"/>
        <end position="1802"/>
    </location>
</feature>
<feature type="compositionally biased region" description="Polar residues" evidence="1">
    <location>
        <begin position="3528"/>
        <end position="3540"/>
    </location>
</feature>
<dbReference type="Proteomes" id="UP000694621">
    <property type="component" value="Unplaced"/>
</dbReference>
<feature type="compositionally biased region" description="Basic and acidic residues" evidence="1">
    <location>
        <begin position="4394"/>
        <end position="4431"/>
    </location>
</feature>
<feature type="region of interest" description="Disordered" evidence="1">
    <location>
        <begin position="4374"/>
        <end position="4431"/>
    </location>
</feature>
<sequence length="4753" mass="529532">MKFPVDLLASVDPGALELSAKDCMSKLLYRSPEIQESLRLPDSKEIAIDLCNVSFVPLYGYDTDHKILGLYSREDIHTAVGFHLLGKWWSFEDILKTADPSRAGLLEVRTPIERIVLHVLNKFIYKAKEKDSDEDPFLCHKENQIAKILWKDGEAIGFYSFIPEGTLCDSFVTQCYQLPVMDTLFVRKLHRGKGYGLQMLEDFVHTFSNKSVGLKYPLPAAMYKGTTINHYHQMFYQNTVKLLLLLRFLSFLSPLICQSVFCPVCRSYLSAYPDEKQLLWEVRAVGAPYQRTLISKKLQTMELKVHHQFVRKLNFETENSGVLMDKVIHTPPQKTGVEYTVMEEEEVQLKITKEVNDTPVTTLARSGNLKRKMLGQDTEATMEKTIRVEAIEAAVQSAVHEAEAVRSGQNIKETTTTVNRSESNVVCVTCVHCGKHIEQTTESEEFVQEMSAPPRTTAELATVTSEKGMEQTVLLQMTSDVAEMQSMNSSEETQISESVEASIGAASLQALEVQQLVEEDIEKLTSEKATEKTELLQITSNVAEIQSMNSSKETQISESVEGSIGAADLQALDVQQLVEVEIGKLTSEKAIEKTDLLQMTSNIAEIQSIKSSEGTIGAADFQAYEIQPLIEVEIDKELASETEMIKERTEKAGGVKDGKDEADDKMSEKVISEVSSLEKSCQQTGLHFQPVTMGSENSSTTEMRVLRKSTAASQQKSTYLHTELQVTSESCPTKATKPVIKHKSVQRSFKAVQQEESGQILDMTANEADQQMRSEVQMVEEVVEKVKGANKILQEKDVQSQDDAAIQDENIEIYGEKMIIEVVEISKEGAEIQKEIDSEMNLQEKGEESSVVSTVSPATDVEQHDTTQELSQPDHQAIAEETEESRNENMEIDQAGVAMNESEVNVELSVMEKENTEQIPEQELTEDTRIIQKSMKCKETVKITENNEEFQSDCTISIEEEPDAPLKETQTHQEIHGHLEIDAIKDASEPSHVNVGEKSYNLTEPTEKEVLNKPGTSGKHGGSQRSDYSTPVRRSGRFKDQSVEGELTKIVLRSGTKLTTPISIQKQVQHTKIVKQQESKMTEKDLGAEDGSKKETSGDVMKITIVDTQDGDESKDKDQGRVADSADTNQGIMEVTQEEEPLKETQTLQEIQGQLTGRVLRSGTKSVTTISKQKQVQHTKTVKKSIQTEDKSQKESAEMETVDTTNVESITNLQYIVEEENKLEEEHFETESTAEKDVKEVEGGSEDKTIGDVTKIVAVDLDVSEVMNDGEIQVEGKTTLQSDVELIEEQEKEPATELAENEDSQSVVVVSSKETGEIKIAMEQTAQSQEDQDQDLAKLACTETNVEESEEDEVEKSKQTEALIELSETEQTDGKDVASTETVYTVEEHELQKDSNAEEMDVLAAESHVEPAEKEQKDGNDDISAEIMHTEEEDHLHKAVISEEIDVLAAEPLVEPEEEIQEDESHKTSAETIQPEEEDHLNKAIVAEEVDAFAEMGAKEPMVQMLEMQVEEVSEDKPPRTDSGQEESVPVGEEVKDDTVEPVTLEEESVAAKRHTSERAKNQTAVQESLTSNNEVNIQKTSPEEGTPIITSRSLRQRIVTVQGSPQRKSKRFQKSKMEIAENEHVVVVEVTDKTDESRTEETEENKSEIMETKDDTISKDQDQGGVQGSADADQDLMEVTQEEETLKQTQILQEVQGQESSHVHVGEKSAIWTEPTEEQVSDKPGTSVKHGRSRKSNYSTPVIRSGRFKDQSVKGELSKIVLRSGTKLTTAISKHTQVRHTKTVKQQEKKSVQSDDEPGADLQDSVIEHSKLGNECLELETTNDSYLKEVEIRIEDGSQDETTGDSVKITVVDVAEVGKDIEPEVEGKPQREEEEELNKTSISEKEDALTEIGVGEPITEGLIEQATEPSADRLTKDIEETIQENVPEEKTPVITSRSLRQRTVMVTSTPQRKSNKKVAEIGQNIDEEMVTEISSKSNDEDKTTEGQVEVDKAGKMSYTLQEIPEIEATKDKEDASQNETIREVVKITVVDMAEEGEGEIKEQAIELCADSDTLVIDSSEQGVSMQTKGEDNRIGDTSLNKESTAEMVIETSKVYTREDQEVLESDHGETVQESVLEEETSVIPSRSLRRRTVMVTSTPQRSKSKHLQKKEGVLVTEQIEDSIAETDQSKDEKMKAEVSSRSNNGDRAPRGQVEVVDKEEIVKVYTYQEISTTESSQADETQEELPAELVEEHHLEPVIEIALGQGEQKDTEIAEEAVEAAAPSKLQEASVVLVDFYKASSKQSAEIIETSKETDTVPHEEITQDLDEPASTSMYVEERKSEEDMLKKTDVCFVQAYEEVVVIAENKNVAMHDYVSKPSKGETSEGKVDSNNENMETEEVQGKDLESVISIVQEIQSDTQELKQFGEQEKLASQPELAEVEHSIKRDKAQSTRITEISAVGTPVRLSEPLTEQPTTSELTIRILRSATKQVQSTPNKRSTRQTKAMKLKDISQAVDMAEEEAKKSPPEVPTEIAMEDKIEAISVTTEETTVLQDIELRVADSHSGDEEMEESSIRSELFPEHEKDTEVLQESKEATREKDSEKDISTDQVIQGETQEQRQLDKEKKSDTQIELVEAEHSKKRGKAYSTRQITEQSAFVTPVRHSKQLTDQPTTSELSQRVLRSCTKEFQSSPNQRSTQQTKATVRKGKTIKAVDEAEKEEKDKPTEVPTKLANEDKIETVGITTIELSEEDSHHGDEEMEVSDIRTELFPEHNKEDEVTTEDVVLKEATEATTEDKREKISDLYDNDIEINAEGENRTPVETMAETGPEEAPVPAAENGVGEKTDSLLEPVEKSVGGNETYTETTQPPREEEDELNKASVAEKEDAFADTGVAEPIKDALLEQAIETGGDAHILIIDSGEQKQSTQTEDTDNTSGETSLYEESISVVAKETVMVYTSEIPEVLEPDHGETVQEIVPEEMTSAVTSRSLRRRTVMVTSTPQRSKSKNLQKTKVALVTEKNKGRTAETNQSKDEKMEAEFSFKSNDGDRAPEDQMEVVDEEAVVVSYTPQVIPTSESSQADESAVTETYLTEGVKDAGHTAQEELPTELIEEHHLEPVIEISPGQGGQKDIKIAEESVETAAPLKLQEASVVLVDFYKASSKQSAEISKTSKETDSLPPEEVIQGPNEPVSSSSYIEEKTSEEDMLIQTDVCVLQAENKQADEEEVGKIAENENVEIDAATNKFSKGETSAGEVDSNNEKMETEEVKGKDLESVTSMVQEIQGDIQEPRQVGEQKKLDTQTELAEVEHSNKRGKALSTRITTERSAVVTPERRSEQHTEHTTTSEMTIRVLRSSTKQVQSTPTEGSTQQSKATVRKVRSNQAVGTAEKEDKGIPTKLPTELAMGDKIEAISITTEGATVLQDIELSVEDSHSGDKIEVDIRTELFPEQDEVTEVLEEAREATIGKDSEKDISTVQEKENNDTQEPRPVCEEEKSVTQIELVDIEHSRKKGKAHSTKKATERSIVRTPVGRSEHLMDQHTTSELTERVLRSSTKLVQSTPNERSTRKTKELVRKGKSAQAVEMAEEEDKETEVPTEPSMEDTIEAVSVPIEGTAVLQDIELTEKGSSEDEEMEELSIWTELFPEQDKDTEILEEAKDATTGKDISTDQVIKGDTQEPGQVGEEEKSSSQIELVEAELSRKRGKAYSTRKTTHRSALETPVRHSEQLTDQPTTSELSQRILRRSTKQVQSTPNQRSTQETKTMMRKGKIVQAVDKAEDKDKDKSTEVSAELAEEDKIETVVITTIGHREEDFHPGDEEMEISGIRTELFLEKDKEDEVIIEDGVLIEATEPKEASVPASESISVFTVQKPTVVLVDFKKVTPKQTSGIQATQESQKEDEQEDGSGIEASTKATLELEEQYVLNKADDLEEQQKVIEIMVEKSTTETLEEPSVEEGKDTIPNNDSKQEKVMLVEEKLTETIILEEESTATEVEKMVAVCTSTTEASQKENQESLTPDHRGNVLEKSPEEETPIILSRSLRKRIVSVSSSPQRKTKCLPKHGVEANADSVELDKTVDNVNTVENSNVEVTILEKSVEKDEEVGNKASNSEEMLLEIPEAESCCRKDIEAMASETSITVEVEATTSPEEHQVSVVKITEVNDGHEYIKNKDGGLMEGSHVKDMEEEKDLDKIPSGNDTSPTNVVVETTLLTEEGIERDVEVSEMKNTECHLIKPAQEKRYEESSDEDELILTKNLRRRFITVESPKRRKGKRHNIVETRTEKAQPVPEETTILVEVSSQREPNTSAGIQITETPTNSTDGSEYQAQCIGEVMRKEVTSSEKQGSTNVTVIVVETEERQKIGSIGMVEGAPEENMEERTTEHTIFEKVEVKDLTVTNLQEKAAGATSEKKSGQQPQQEQEVLNKAEELLTEEKSEGVSRRRVVGEKKQGKQLTEKKDIGNESTAEELFYEFEEGAEDGRRLLRKRTITTTKTTKATTERKSKRMCKQSDVAHAGSALSVEEQATEQSSIVLTAEKEKEKETTGLTEQDNEKDRGEMLPEKAKDRGNPEGEGTCGETNTSISVRKETTKDISVSVEELSTKIEIKKGEKGEEKDGVTIVETVKELKELNEKNPVEYSEITLATDESFILQLEEEDENNGPKETNMVEEMEVSLMGSSNLGSPSIQTQEHMTQGTKVEKEGKEAAVKSKRVSKGRSPVTASLQQISSRQSKRFLQESELEGKSETIKEKAEKHVTEEQSQLKRKAIADTPRRSKRLATPKSV</sequence>
<feature type="compositionally biased region" description="Polar residues" evidence="1">
    <location>
        <begin position="2838"/>
        <end position="2848"/>
    </location>
</feature>
<feature type="compositionally biased region" description="Polar residues" evidence="1">
    <location>
        <begin position="3331"/>
        <end position="3351"/>
    </location>
</feature>
<feature type="compositionally biased region" description="Basic and acidic residues" evidence="1">
    <location>
        <begin position="3265"/>
        <end position="3289"/>
    </location>
</feature>
<feature type="region of interest" description="Disordered" evidence="1">
    <location>
        <begin position="1166"/>
        <end position="1203"/>
    </location>
</feature>
<feature type="compositionally biased region" description="Basic and acidic residues" evidence="1">
    <location>
        <begin position="1616"/>
        <end position="1663"/>
    </location>
</feature>
<dbReference type="PANTHER" id="PTHR22442">
    <property type="match status" value="1"/>
</dbReference>
<feature type="compositionally biased region" description="Basic and acidic residues" evidence="1">
    <location>
        <begin position="3440"/>
        <end position="3473"/>
    </location>
</feature>
<feature type="domain" description="N-acetyltransferase" evidence="2">
    <location>
        <begin position="106"/>
        <end position="247"/>
    </location>
</feature>
<feature type="region of interest" description="Disordered" evidence="1">
    <location>
        <begin position="1509"/>
        <end position="1676"/>
    </location>
</feature>
<feature type="region of interest" description="Disordered" evidence="1">
    <location>
        <begin position="3219"/>
        <end position="3376"/>
    </location>
</feature>
<protein>
    <recommendedName>
        <fullName evidence="2">N-acetyltransferase domain-containing protein</fullName>
    </recommendedName>
</protein>
<feature type="compositionally biased region" description="Basic and acidic residues" evidence="1">
    <location>
        <begin position="2692"/>
        <end position="2706"/>
    </location>
</feature>
<dbReference type="GO" id="GO:0016747">
    <property type="term" value="F:acyltransferase activity, transferring groups other than amino-acyl groups"/>
    <property type="evidence" value="ECO:0007669"/>
    <property type="project" value="InterPro"/>
</dbReference>
<feature type="region of interest" description="Disordered" evidence="1">
    <location>
        <begin position="1456"/>
        <end position="1481"/>
    </location>
</feature>
<feature type="region of interest" description="Disordered" evidence="1">
    <location>
        <begin position="2953"/>
        <end position="2988"/>
    </location>
</feature>
<dbReference type="Ensembl" id="ENSAMXT00005002876.1">
    <property type="protein sequence ID" value="ENSAMXP00005002564.1"/>
    <property type="gene ID" value="ENSAMXG00005001485.1"/>
</dbReference>
<organism evidence="3 4">
    <name type="scientific">Astyanax mexicanus</name>
    <name type="common">Blind cave fish</name>
    <name type="synonym">Astyanax fasciatus mexicanus</name>
    <dbReference type="NCBI Taxonomy" id="7994"/>
    <lineage>
        <taxon>Eukaryota</taxon>
        <taxon>Metazoa</taxon>
        <taxon>Chordata</taxon>
        <taxon>Craniata</taxon>
        <taxon>Vertebrata</taxon>
        <taxon>Euteleostomi</taxon>
        <taxon>Actinopterygii</taxon>
        <taxon>Neopterygii</taxon>
        <taxon>Teleostei</taxon>
        <taxon>Ostariophysi</taxon>
        <taxon>Characiformes</taxon>
        <taxon>Characoidei</taxon>
        <taxon>Acestrorhamphidae</taxon>
        <taxon>Acestrorhamphinae</taxon>
        <taxon>Astyanax</taxon>
    </lineage>
</organism>
<feature type="compositionally biased region" description="Basic and acidic residues" evidence="1">
    <location>
        <begin position="3622"/>
        <end position="3638"/>
    </location>
</feature>
<feature type="compositionally biased region" description="Basic and acidic residues" evidence="1">
    <location>
        <begin position="1112"/>
        <end position="1121"/>
    </location>
</feature>
<feature type="region of interest" description="Disordered" evidence="1">
    <location>
        <begin position="3139"/>
        <end position="3181"/>
    </location>
</feature>
<feature type="compositionally biased region" description="Polar residues" evidence="1">
    <location>
        <begin position="3723"/>
        <end position="3738"/>
    </location>
</feature>
<feature type="region of interest" description="Disordered" evidence="1">
    <location>
        <begin position="2539"/>
        <end position="2721"/>
    </location>
</feature>
<feature type="compositionally biased region" description="Basic and acidic residues" evidence="1">
    <location>
        <begin position="2539"/>
        <end position="2587"/>
    </location>
</feature>
<feature type="region of interest" description="Disordered" evidence="1">
    <location>
        <begin position="2059"/>
        <end position="2083"/>
    </location>
</feature>
<dbReference type="InterPro" id="IPR000182">
    <property type="entry name" value="GNAT_dom"/>
</dbReference>
<feature type="region of interest" description="Disordered" evidence="1">
    <location>
        <begin position="1694"/>
        <end position="1751"/>
    </location>
</feature>
<dbReference type="PANTHER" id="PTHR22442:SF3">
    <property type="entry name" value="SOLUBLE LAMIN-ASSOCIATED PROTEIN OF 75 KDA"/>
    <property type="match status" value="1"/>
</dbReference>
<feature type="region of interest" description="Disordered" evidence="1">
    <location>
        <begin position="2166"/>
        <end position="2192"/>
    </location>
</feature>
<feature type="region of interest" description="Disordered" evidence="1">
    <location>
        <begin position="1343"/>
        <end position="1378"/>
    </location>
</feature>
<feature type="region of interest" description="Disordered" evidence="1">
    <location>
        <begin position="3599"/>
        <end position="3744"/>
    </location>
</feature>
<feature type="compositionally biased region" description="Polar residues" evidence="1">
    <location>
        <begin position="2648"/>
        <end position="2658"/>
    </location>
</feature>
<evidence type="ECO:0000313" key="3">
    <source>
        <dbReference type="Ensembl" id="ENSAMXP00005002564.1"/>
    </source>
</evidence>
<feature type="region of interest" description="Disordered" evidence="1">
    <location>
        <begin position="1075"/>
        <end position="1130"/>
    </location>
</feature>